<feature type="domain" description="ATP-grasp" evidence="5">
    <location>
        <begin position="86"/>
        <end position="185"/>
    </location>
</feature>
<organism evidence="6 7">
    <name type="scientific">Steinernema carpocapsae</name>
    <name type="common">Entomopathogenic nematode</name>
    <dbReference type="NCBI Taxonomy" id="34508"/>
    <lineage>
        <taxon>Eukaryota</taxon>
        <taxon>Metazoa</taxon>
        <taxon>Ecdysozoa</taxon>
        <taxon>Nematoda</taxon>
        <taxon>Chromadorea</taxon>
        <taxon>Rhabditida</taxon>
        <taxon>Tylenchina</taxon>
        <taxon>Panagrolaimomorpha</taxon>
        <taxon>Strongyloidoidea</taxon>
        <taxon>Steinernematidae</taxon>
        <taxon>Steinernema</taxon>
    </lineage>
</organism>
<keyword evidence="3" id="KW-0547">Nucleotide-binding</keyword>
<dbReference type="GO" id="GO:0005524">
    <property type="term" value="F:ATP binding"/>
    <property type="evidence" value="ECO:0007669"/>
    <property type="project" value="UniProtKB-UniRule"/>
</dbReference>
<protein>
    <recommendedName>
        <fullName evidence="5">ATP-grasp domain-containing protein</fullName>
    </recommendedName>
</protein>
<proteinExistence type="inferred from homology"/>
<evidence type="ECO:0000259" key="5">
    <source>
        <dbReference type="PROSITE" id="PS50975"/>
    </source>
</evidence>
<keyword evidence="4" id="KW-0732">Signal</keyword>
<feature type="signal peptide" evidence="4">
    <location>
        <begin position="1"/>
        <end position="18"/>
    </location>
</feature>
<keyword evidence="2" id="KW-0436">Ligase</keyword>
<dbReference type="InterPro" id="IPR011095">
    <property type="entry name" value="Dala_Dala_lig_C"/>
</dbReference>
<evidence type="ECO:0000256" key="1">
    <source>
        <dbReference type="ARBA" id="ARBA00010871"/>
    </source>
</evidence>
<gene>
    <name evidence="6" type="ORF">L596_022752</name>
</gene>
<comment type="caution">
    <text evidence="6">The sequence shown here is derived from an EMBL/GenBank/DDBJ whole genome shotgun (WGS) entry which is preliminary data.</text>
</comment>
<keyword evidence="7" id="KW-1185">Reference proteome</keyword>
<dbReference type="InterPro" id="IPR011761">
    <property type="entry name" value="ATP-grasp"/>
</dbReference>
<comment type="similarity">
    <text evidence="1">Belongs to the D-alanine--D-alanine ligase family.</text>
</comment>
<dbReference type="Gene3D" id="3.30.1490.20">
    <property type="entry name" value="ATP-grasp fold, A domain"/>
    <property type="match status" value="1"/>
</dbReference>
<dbReference type="GO" id="GO:0008716">
    <property type="term" value="F:D-alanine-D-alanine ligase activity"/>
    <property type="evidence" value="ECO:0007669"/>
    <property type="project" value="InterPro"/>
</dbReference>
<dbReference type="AlphaFoldDB" id="A0A4U5MP22"/>
<evidence type="ECO:0000313" key="7">
    <source>
        <dbReference type="Proteomes" id="UP000298663"/>
    </source>
</evidence>
<evidence type="ECO:0000256" key="2">
    <source>
        <dbReference type="ARBA" id="ARBA00022598"/>
    </source>
</evidence>
<evidence type="ECO:0000256" key="3">
    <source>
        <dbReference type="PROSITE-ProRule" id="PRU00409"/>
    </source>
</evidence>
<sequence length="259" mass="30013">MIRLNRFLTWLFAMSVYGLKILNDSYYPDLRRIVDEIVKIVPKEKIQLIHTDEWTSSELSRLREKHELTGAYPKDIERLCCKNLVAQIAEDAKIPHAKTVFLDFRQPINRKEFLNRIILEITKFPMFVKPNRMCGSAGIAKIANMEVLEKWLTERFQEEIPGEYVIQEFIEGEEFGVTVVLLPDGTWKPLIVDFLAGTTYQEAILKGEPLFMAALEFGKAVNGSFPNLREFTQKVIDAFRPQHPQIFCIQAFQELINTS</sequence>
<name>A0A4U5MP22_STECR</name>
<dbReference type="InterPro" id="IPR013815">
    <property type="entry name" value="ATP_grasp_subdomain_1"/>
</dbReference>
<dbReference type="EMBL" id="AZBU02000007">
    <property type="protein sequence ID" value="TKR70773.1"/>
    <property type="molecule type" value="Genomic_DNA"/>
</dbReference>
<dbReference type="PANTHER" id="PTHR23132:SF23">
    <property type="entry name" value="D-ALANINE--D-ALANINE LIGASE B"/>
    <property type="match status" value="1"/>
</dbReference>
<reference evidence="6 7" key="1">
    <citation type="journal article" date="2015" name="Genome Biol.">
        <title>Comparative genomics of Steinernema reveals deeply conserved gene regulatory networks.</title>
        <authorList>
            <person name="Dillman A.R."/>
            <person name="Macchietto M."/>
            <person name="Porter C.F."/>
            <person name="Rogers A."/>
            <person name="Williams B."/>
            <person name="Antoshechkin I."/>
            <person name="Lee M.M."/>
            <person name="Goodwin Z."/>
            <person name="Lu X."/>
            <person name="Lewis E.E."/>
            <person name="Goodrich-Blair H."/>
            <person name="Stock S.P."/>
            <person name="Adams B.J."/>
            <person name="Sternberg P.W."/>
            <person name="Mortazavi A."/>
        </authorList>
    </citation>
    <scope>NUCLEOTIDE SEQUENCE [LARGE SCALE GENOMIC DNA]</scope>
    <source>
        <strain evidence="6 7">ALL</strain>
    </source>
</reference>
<evidence type="ECO:0000313" key="6">
    <source>
        <dbReference type="EMBL" id="TKR70773.1"/>
    </source>
</evidence>
<dbReference type="OrthoDB" id="5801825at2759"/>
<accession>A0A4U5MP22</accession>
<dbReference type="SUPFAM" id="SSF56059">
    <property type="entry name" value="Glutathione synthetase ATP-binding domain-like"/>
    <property type="match status" value="1"/>
</dbReference>
<dbReference type="GO" id="GO:0046872">
    <property type="term" value="F:metal ion binding"/>
    <property type="evidence" value="ECO:0007669"/>
    <property type="project" value="InterPro"/>
</dbReference>
<evidence type="ECO:0000256" key="4">
    <source>
        <dbReference type="SAM" id="SignalP"/>
    </source>
</evidence>
<dbReference type="PANTHER" id="PTHR23132">
    <property type="entry name" value="D-ALANINE--D-ALANINE LIGASE"/>
    <property type="match status" value="1"/>
</dbReference>
<dbReference type="Pfam" id="PF07478">
    <property type="entry name" value="Dala_Dala_lig_C"/>
    <property type="match status" value="1"/>
</dbReference>
<dbReference type="Gene3D" id="3.30.470.20">
    <property type="entry name" value="ATP-grasp fold, B domain"/>
    <property type="match status" value="1"/>
</dbReference>
<dbReference type="Proteomes" id="UP000298663">
    <property type="component" value="Unassembled WGS sequence"/>
</dbReference>
<keyword evidence="3" id="KW-0067">ATP-binding</keyword>
<feature type="chain" id="PRO_5021007664" description="ATP-grasp domain-containing protein" evidence="4">
    <location>
        <begin position="19"/>
        <end position="259"/>
    </location>
</feature>
<reference evidence="6 7" key="2">
    <citation type="journal article" date="2019" name="G3 (Bethesda)">
        <title>Hybrid Assembly of the Genome of the Entomopathogenic Nematode Steinernema carpocapsae Identifies the X-Chromosome.</title>
        <authorList>
            <person name="Serra L."/>
            <person name="Macchietto M."/>
            <person name="Macias-Munoz A."/>
            <person name="McGill C.J."/>
            <person name="Rodriguez I.M."/>
            <person name="Rodriguez B."/>
            <person name="Murad R."/>
            <person name="Mortazavi A."/>
        </authorList>
    </citation>
    <scope>NUCLEOTIDE SEQUENCE [LARGE SCALE GENOMIC DNA]</scope>
    <source>
        <strain evidence="6 7">ALL</strain>
    </source>
</reference>
<dbReference type="PROSITE" id="PS50975">
    <property type="entry name" value="ATP_GRASP"/>
    <property type="match status" value="1"/>
</dbReference>